<dbReference type="Gene3D" id="2.40.160.20">
    <property type="match status" value="1"/>
</dbReference>
<dbReference type="Pfam" id="PF13505">
    <property type="entry name" value="OMP_b-brl"/>
    <property type="match status" value="1"/>
</dbReference>
<comment type="caution">
    <text evidence="4">The sequence shown here is derived from an EMBL/GenBank/DDBJ whole genome shotgun (WGS) entry which is preliminary data.</text>
</comment>
<dbReference type="EMBL" id="RKHR01000004">
    <property type="protein sequence ID" value="ROS01615.1"/>
    <property type="molecule type" value="Genomic_DNA"/>
</dbReference>
<dbReference type="AlphaFoldDB" id="A0A3N2DQN3"/>
<dbReference type="InterPro" id="IPR027385">
    <property type="entry name" value="Beta-barrel_OMP"/>
</dbReference>
<dbReference type="SUPFAM" id="SSF56925">
    <property type="entry name" value="OMPA-like"/>
    <property type="match status" value="1"/>
</dbReference>
<name>A0A3N2DQN3_9GAMM</name>
<evidence type="ECO:0000259" key="3">
    <source>
        <dbReference type="Pfam" id="PF13505"/>
    </source>
</evidence>
<dbReference type="OrthoDB" id="9805832at2"/>
<accession>A0A3N2DQN3</accession>
<dbReference type="Proteomes" id="UP000275394">
    <property type="component" value="Unassembled WGS sequence"/>
</dbReference>
<dbReference type="RefSeq" id="WP_123712386.1">
    <property type="nucleotide sequence ID" value="NZ_RKHR01000004.1"/>
</dbReference>
<evidence type="ECO:0000313" key="4">
    <source>
        <dbReference type="EMBL" id="ROS01615.1"/>
    </source>
</evidence>
<feature type="domain" description="Outer membrane protein beta-barrel" evidence="3">
    <location>
        <begin position="9"/>
        <end position="206"/>
    </location>
</feature>
<gene>
    <name evidence="4" type="ORF">EDC56_2059</name>
</gene>
<evidence type="ECO:0000256" key="1">
    <source>
        <dbReference type="ARBA" id="ARBA00022729"/>
    </source>
</evidence>
<proteinExistence type="predicted"/>
<sequence>MKKVLTALILPVTLASSAAVLADSGFYASGAVSYADHTASIKENGIHSDDLEEAATGYNITAGYQFNTFFGLEASYYDFGSVDGKQTANGRNYKSSSDSSAFGVAAVGTLPLGESWKLYGKLGAAQSRNNLKVAWEDHENPDESGSTTLEDNGFTPYYGAGVSYAVVPNAEIYLEAMQFAYSGEDNSDHQEQNTEFDSDVLNTSLGIRLRF</sequence>
<keyword evidence="5" id="KW-1185">Reference proteome</keyword>
<evidence type="ECO:0000256" key="2">
    <source>
        <dbReference type="SAM" id="SignalP"/>
    </source>
</evidence>
<feature type="signal peptide" evidence="2">
    <location>
        <begin position="1"/>
        <end position="22"/>
    </location>
</feature>
<dbReference type="InterPro" id="IPR011250">
    <property type="entry name" value="OMP/PagP_B-barrel"/>
</dbReference>
<keyword evidence="1 2" id="KW-0732">Signal</keyword>
<organism evidence="4 5">
    <name type="scientific">Sinobacterium caligoides</name>
    <dbReference type="NCBI Taxonomy" id="933926"/>
    <lineage>
        <taxon>Bacteria</taxon>
        <taxon>Pseudomonadati</taxon>
        <taxon>Pseudomonadota</taxon>
        <taxon>Gammaproteobacteria</taxon>
        <taxon>Cellvibrionales</taxon>
        <taxon>Spongiibacteraceae</taxon>
        <taxon>Sinobacterium</taxon>
    </lineage>
</organism>
<evidence type="ECO:0000313" key="5">
    <source>
        <dbReference type="Proteomes" id="UP000275394"/>
    </source>
</evidence>
<feature type="chain" id="PRO_5018298823" evidence="2">
    <location>
        <begin position="23"/>
        <end position="211"/>
    </location>
</feature>
<reference evidence="4 5" key="1">
    <citation type="submission" date="2018-11" db="EMBL/GenBank/DDBJ databases">
        <title>Genomic Encyclopedia of Type Strains, Phase IV (KMG-IV): sequencing the most valuable type-strain genomes for metagenomic binning, comparative biology and taxonomic classification.</title>
        <authorList>
            <person name="Goeker M."/>
        </authorList>
    </citation>
    <scope>NUCLEOTIDE SEQUENCE [LARGE SCALE GENOMIC DNA]</scope>
    <source>
        <strain evidence="4 5">DSM 100316</strain>
    </source>
</reference>
<protein>
    <submittedName>
        <fullName evidence="4">Opacity protein-like surface antigen</fullName>
    </submittedName>
</protein>